<organism evidence="2 3">
    <name type="scientific">Myroides phaeus</name>
    <dbReference type="NCBI Taxonomy" id="702745"/>
    <lineage>
        <taxon>Bacteria</taxon>
        <taxon>Pseudomonadati</taxon>
        <taxon>Bacteroidota</taxon>
        <taxon>Flavobacteriia</taxon>
        <taxon>Flavobacteriales</taxon>
        <taxon>Flavobacteriaceae</taxon>
        <taxon>Myroides</taxon>
    </lineage>
</organism>
<gene>
    <name evidence="2" type="ORF">SAMN05421818_11338</name>
</gene>
<protein>
    <submittedName>
        <fullName evidence="2">Uncharacterized membrane protein</fullName>
    </submittedName>
</protein>
<dbReference type="AlphaFoldDB" id="A0A1G8EYL8"/>
<dbReference type="Proteomes" id="UP000243588">
    <property type="component" value="Unassembled WGS sequence"/>
</dbReference>
<dbReference type="RefSeq" id="WP_090408943.1">
    <property type="nucleotide sequence ID" value="NZ_FNDQ01000013.1"/>
</dbReference>
<keyword evidence="1" id="KW-0472">Membrane</keyword>
<dbReference type="STRING" id="702745.SAMN05421818_11338"/>
<sequence>MTTKKFNDTDLQAIIGNVLRYGVLLALSVALIGGIILLFTQSGETVNFATFTEKHDNIYIVFNNIISGVARGDGEAIIFLGVLLLFLTPALRLVLSLLSFFLEKDWLYIVITLIVIGIIGLSVSFGFSH</sequence>
<evidence type="ECO:0000313" key="2">
    <source>
        <dbReference type="EMBL" id="SDH74993.1"/>
    </source>
</evidence>
<keyword evidence="3" id="KW-1185">Reference proteome</keyword>
<keyword evidence="1" id="KW-0812">Transmembrane</keyword>
<name>A0A1G8EYL8_9FLAO</name>
<dbReference type="EMBL" id="FNDQ01000013">
    <property type="protein sequence ID" value="SDH74993.1"/>
    <property type="molecule type" value="Genomic_DNA"/>
</dbReference>
<accession>A0A1G8EYL8</accession>
<evidence type="ECO:0000313" key="3">
    <source>
        <dbReference type="Proteomes" id="UP000243588"/>
    </source>
</evidence>
<feature type="transmembrane region" description="Helical" evidence="1">
    <location>
        <begin position="76"/>
        <end position="95"/>
    </location>
</feature>
<proteinExistence type="predicted"/>
<keyword evidence="1" id="KW-1133">Transmembrane helix</keyword>
<reference evidence="3" key="1">
    <citation type="submission" date="2016-10" db="EMBL/GenBank/DDBJ databases">
        <authorList>
            <person name="Varghese N."/>
            <person name="Submissions S."/>
        </authorList>
    </citation>
    <scope>NUCLEOTIDE SEQUENCE [LARGE SCALE GENOMIC DNA]</scope>
    <source>
        <strain evidence="3">DSM 23313</strain>
    </source>
</reference>
<dbReference type="Pfam" id="PF07843">
    <property type="entry name" value="DUF1634"/>
    <property type="match status" value="1"/>
</dbReference>
<feature type="transmembrane region" description="Helical" evidence="1">
    <location>
        <begin position="21"/>
        <end position="39"/>
    </location>
</feature>
<evidence type="ECO:0000256" key="1">
    <source>
        <dbReference type="SAM" id="Phobius"/>
    </source>
</evidence>
<dbReference type="InterPro" id="IPR012861">
    <property type="entry name" value="DUF1634"/>
</dbReference>
<feature type="transmembrane region" description="Helical" evidence="1">
    <location>
        <begin position="107"/>
        <end position="127"/>
    </location>
</feature>